<dbReference type="PANTHER" id="PTHR11941:SF54">
    <property type="entry name" value="ENOYL-COA HYDRATASE, MITOCHONDRIAL"/>
    <property type="match status" value="1"/>
</dbReference>
<protein>
    <recommendedName>
        <fullName evidence="6">Enoyl-CoA hydratase/isomerase family protein</fullName>
    </recommendedName>
</protein>
<dbReference type="CDD" id="cd06558">
    <property type="entry name" value="crotonase-like"/>
    <property type="match status" value="1"/>
</dbReference>
<keyword evidence="5" id="KW-1185">Reference proteome</keyword>
<dbReference type="GO" id="GO:0006635">
    <property type="term" value="P:fatty acid beta-oxidation"/>
    <property type="evidence" value="ECO:0007669"/>
    <property type="project" value="TreeGrafter"/>
</dbReference>
<dbReference type="AlphaFoldDB" id="A0A6N8IY71"/>
<dbReference type="InterPro" id="IPR001753">
    <property type="entry name" value="Enoyl-CoA_hydra/iso"/>
</dbReference>
<evidence type="ECO:0000313" key="5">
    <source>
        <dbReference type="Proteomes" id="UP000469385"/>
    </source>
</evidence>
<dbReference type="PROSITE" id="PS00166">
    <property type="entry name" value="ENOYL_COA_HYDRATASE"/>
    <property type="match status" value="1"/>
</dbReference>
<comment type="similarity">
    <text evidence="1 2">Belongs to the enoyl-CoA hydratase/isomerase family.</text>
</comment>
<feature type="region of interest" description="Disordered" evidence="3">
    <location>
        <begin position="250"/>
        <end position="272"/>
    </location>
</feature>
<evidence type="ECO:0000256" key="1">
    <source>
        <dbReference type="ARBA" id="ARBA00005254"/>
    </source>
</evidence>
<organism evidence="4 5">
    <name type="scientific">Ramlibacter pinisoli</name>
    <dbReference type="NCBI Taxonomy" id="2682844"/>
    <lineage>
        <taxon>Bacteria</taxon>
        <taxon>Pseudomonadati</taxon>
        <taxon>Pseudomonadota</taxon>
        <taxon>Betaproteobacteria</taxon>
        <taxon>Burkholderiales</taxon>
        <taxon>Comamonadaceae</taxon>
        <taxon>Ramlibacter</taxon>
    </lineage>
</organism>
<dbReference type="Gene3D" id="3.90.226.10">
    <property type="entry name" value="2-enoyl-CoA Hydratase, Chain A, domain 1"/>
    <property type="match status" value="1"/>
</dbReference>
<dbReference type="RefSeq" id="WP_157399740.1">
    <property type="nucleotide sequence ID" value="NZ_WSEL01000009.1"/>
</dbReference>
<sequence>MTVDPLVLATREGATARLTLNRPGKRNAMSDAMLAEFNVQLDRAIADDAVRTIVVGGAGACFTSGRDRKDVGTADSERLRLDDASLERSVESFTDTLRRLINSPKPTIAAVHGFAFGGGQAMALACDFLVAERDARFANVEITYGFPAALNSVLLMRQLGRRRALEIAMTGDVYSAEDWDRFGLVNRLAEPGALDQAVKAFAEVLNERAAWAVRRTKSLMLSVEDVPLGDGMTQGGQLNQLLRLNAERADPYQASSDTRARLQEAVRPLGGT</sequence>
<dbReference type="PANTHER" id="PTHR11941">
    <property type="entry name" value="ENOYL-COA HYDRATASE-RELATED"/>
    <property type="match status" value="1"/>
</dbReference>
<comment type="caution">
    <text evidence="4">The sequence shown here is derived from an EMBL/GenBank/DDBJ whole genome shotgun (WGS) entry which is preliminary data.</text>
</comment>
<dbReference type="InterPro" id="IPR029045">
    <property type="entry name" value="ClpP/crotonase-like_dom_sf"/>
</dbReference>
<dbReference type="GO" id="GO:0003824">
    <property type="term" value="F:catalytic activity"/>
    <property type="evidence" value="ECO:0007669"/>
    <property type="project" value="InterPro"/>
</dbReference>
<dbReference type="Pfam" id="PF00378">
    <property type="entry name" value="ECH_1"/>
    <property type="match status" value="1"/>
</dbReference>
<dbReference type="SUPFAM" id="SSF52096">
    <property type="entry name" value="ClpP/crotonase"/>
    <property type="match status" value="1"/>
</dbReference>
<evidence type="ECO:0000313" key="4">
    <source>
        <dbReference type="EMBL" id="MVQ31718.1"/>
    </source>
</evidence>
<gene>
    <name evidence="4" type="ORF">GON04_19830</name>
</gene>
<evidence type="ECO:0008006" key="6">
    <source>
        <dbReference type="Google" id="ProtNLM"/>
    </source>
</evidence>
<proteinExistence type="inferred from homology"/>
<dbReference type="InterPro" id="IPR018376">
    <property type="entry name" value="Enoyl-CoA_hyd/isom_CS"/>
</dbReference>
<accession>A0A6N8IY71</accession>
<dbReference type="Proteomes" id="UP000469385">
    <property type="component" value="Unassembled WGS sequence"/>
</dbReference>
<dbReference type="EMBL" id="WSEL01000009">
    <property type="protein sequence ID" value="MVQ31718.1"/>
    <property type="molecule type" value="Genomic_DNA"/>
</dbReference>
<evidence type="ECO:0000256" key="3">
    <source>
        <dbReference type="SAM" id="MobiDB-lite"/>
    </source>
</evidence>
<name>A0A6N8IY71_9BURK</name>
<reference evidence="4 5" key="1">
    <citation type="submission" date="2019-12" db="EMBL/GenBank/DDBJ databases">
        <authorList>
            <person name="Huq M.A."/>
        </authorList>
    </citation>
    <scope>NUCLEOTIDE SEQUENCE [LARGE SCALE GENOMIC DNA]</scope>
    <source>
        <strain evidence="4 5">MAH-25</strain>
    </source>
</reference>
<evidence type="ECO:0000256" key="2">
    <source>
        <dbReference type="RuleBase" id="RU003707"/>
    </source>
</evidence>